<evidence type="ECO:0000259" key="1">
    <source>
        <dbReference type="Pfam" id="PF18741"/>
    </source>
</evidence>
<dbReference type="EMBL" id="VLNY01000008">
    <property type="protein sequence ID" value="KAA0021793.1"/>
    <property type="molecule type" value="Genomic_DNA"/>
</dbReference>
<gene>
    <name evidence="2" type="ORF">FOY51_17270</name>
</gene>
<accession>A0A5A7SB49</accession>
<dbReference type="Pfam" id="PF18741">
    <property type="entry name" value="MTES_1575"/>
    <property type="match status" value="1"/>
</dbReference>
<reference evidence="2 3" key="1">
    <citation type="submission" date="2019-07" db="EMBL/GenBank/DDBJ databases">
        <title>Rhodococcus cavernicolus sp. nov., isolated from a cave.</title>
        <authorList>
            <person name="Lee S.D."/>
        </authorList>
    </citation>
    <scope>NUCLEOTIDE SEQUENCE [LARGE SCALE GENOMIC DNA]</scope>
    <source>
        <strain evidence="2 3">C1-24</strain>
    </source>
</reference>
<comment type="caution">
    <text evidence="2">The sequence shown here is derived from an EMBL/GenBank/DDBJ whole genome shotgun (WGS) entry which is preliminary data.</text>
</comment>
<proteinExistence type="predicted"/>
<feature type="domain" description="Restriction endonuclease type II-like" evidence="1">
    <location>
        <begin position="197"/>
        <end position="287"/>
    </location>
</feature>
<evidence type="ECO:0000313" key="3">
    <source>
        <dbReference type="Proteomes" id="UP000322244"/>
    </source>
</evidence>
<dbReference type="SUPFAM" id="SSF52980">
    <property type="entry name" value="Restriction endonuclease-like"/>
    <property type="match status" value="1"/>
</dbReference>
<dbReference type="OrthoDB" id="5243722at2"/>
<dbReference type="AlphaFoldDB" id="A0A5A7SB49"/>
<keyword evidence="3" id="KW-1185">Reference proteome</keyword>
<dbReference type="Proteomes" id="UP000322244">
    <property type="component" value="Unassembled WGS sequence"/>
</dbReference>
<dbReference type="InterPro" id="IPR049468">
    <property type="entry name" value="Restrct_endonuc-II-like_dom"/>
</dbReference>
<protein>
    <submittedName>
        <fullName evidence="2">DUF559 domain-containing protein</fullName>
    </submittedName>
</protein>
<name>A0A5A7SB49_9NOCA</name>
<sequence>MTARGINAIMAKQDGVITLDQAVGAGMTHNSVSRRLCSGEWRRLSSGVYLRADRTSGPAARMRAAVYGIGDKAAAYGPSAAWWHGLIDAPPREHWVNVPAQRSLHRRPDIRIRRRDLHWADLIEHRGLWVTDLPLTVLEAAVVLPNGAVMMDRALQRHVSLPILLAVHERNSGRTGSAAAARLLRAAGAGGASEAERMLQRLLREAGLTGWKQHVHSCGFEIDVAFLAARVAIEVDGWAWHRDVARFNSDAERQNVLVNAGWHVLRFTWHQLKNDPDLVVASIRRALTGR</sequence>
<evidence type="ECO:0000313" key="2">
    <source>
        <dbReference type="EMBL" id="KAA0021793.1"/>
    </source>
</evidence>
<organism evidence="2 3">
    <name type="scientific">Antrihabitans cavernicola</name>
    <dbReference type="NCBI Taxonomy" id="2495913"/>
    <lineage>
        <taxon>Bacteria</taxon>
        <taxon>Bacillati</taxon>
        <taxon>Actinomycetota</taxon>
        <taxon>Actinomycetes</taxon>
        <taxon>Mycobacteriales</taxon>
        <taxon>Nocardiaceae</taxon>
        <taxon>Antrihabitans</taxon>
    </lineage>
</organism>
<dbReference type="InterPro" id="IPR011335">
    <property type="entry name" value="Restrct_endonuc-II-like"/>
</dbReference>
<dbReference type="Gene3D" id="3.40.960.10">
    <property type="entry name" value="VSR Endonuclease"/>
    <property type="match status" value="1"/>
</dbReference>